<dbReference type="SUPFAM" id="SSF52540">
    <property type="entry name" value="P-loop containing nucleoside triphosphate hydrolases"/>
    <property type="match status" value="1"/>
</dbReference>
<evidence type="ECO:0000313" key="5">
    <source>
        <dbReference type="Proteomes" id="UP000293912"/>
    </source>
</evidence>
<dbReference type="InterPro" id="IPR027417">
    <property type="entry name" value="P-loop_NTPase"/>
</dbReference>
<organism evidence="4 5">
    <name type="scientific">Hydrogenophaga pseudoflava</name>
    <name type="common">Pseudomonas carboxydoflava</name>
    <dbReference type="NCBI Taxonomy" id="47421"/>
    <lineage>
        <taxon>Bacteria</taxon>
        <taxon>Pseudomonadati</taxon>
        <taxon>Pseudomonadota</taxon>
        <taxon>Betaproteobacteria</taxon>
        <taxon>Burkholderiales</taxon>
        <taxon>Comamonadaceae</taxon>
        <taxon>Hydrogenophaga</taxon>
    </lineage>
</organism>
<dbReference type="Gene3D" id="3.40.50.300">
    <property type="entry name" value="P-loop containing nucleotide triphosphate hydrolases"/>
    <property type="match status" value="1"/>
</dbReference>
<keyword evidence="2" id="KW-0547">Nucleotide-binding</keyword>
<dbReference type="PANTHER" id="PTHR30486">
    <property type="entry name" value="TWITCHING MOTILITY PROTEIN PILT"/>
    <property type="match status" value="1"/>
</dbReference>
<dbReference type="EMBL" id="CP037867">
    <property type="protein sequence ID" value="QBM28798.1"/>
    <property type="molecule type" value="Genomic_DNA"/>
</dbReference>
<keyword evidence="5" id="KW-1185">Reference proteome</keyword>
<dbReference type="GO" id="GO:0044097">
    <property type="term" value="P:secretion by the type IV secretion system"/>
    <property type="evidence" value="ECO:0007669"/>
    <property type="project" value="InterPro"/>
</dbReference>
<sequence>MNPAIDLMSFFEDPQPDGWCGDATSVVEFLRPLREQLDAPGVLEVCVNRPGELQVETFHGWQQVEAPAMTLERCLSLATAVATYCDQQINQERPLLSATLPSGERIQFVIPPAVTRGTVSITVRKPSELIRRLLSFECEGLFDRIDECAALGAEDDGLQPFQRELLALKAAGRYAEFLRLAVQKHQTIVVSGRTGSGKTTFMKALIEEVPLHERLITIQDTAELTIPHHPNVVHLFYSKDAQGTARVTAKSLLEACLRMKPDRIFLAELRGEECFSFIRLAASGHPGSITSVHAGSCALALEQMSLMIRESSAGGGLRLDEIKGLLGIVIDVIVQFNRDERGRFISEIAYEPRRKQHTDDATRDAMADAQATLFGGFRT</sequence>
<dbReference type="CDD" id="cd01130">
    <property type="entry name" value="VirB11-like_ATPase"/>
    <property type="match status" value="1"/>
</dbReference>
<dbReference type="GO" id="GO:0016887">
    <property type="term" value="F:ATP hydrolysis activity"/>
    <property type="evidence" value="ECO:0007669"/>
    <property type="project" value="InterPro"/>
</dbReference>
<dbReference type="Gene3D" id="3.30.450.90">
    <property type="match status" value="1"/>
</dbReference>
<evidence type="ECO:0000313" key="4">
    <source>
        <dbReference type="EMBL" id="QBM28798.1"/>
    </source>
</evidence>
<evidence type="ECO:0000256" key="1">
    <source>
        <dbReference type="ARBA" id="ARBA00006611"/>
    </source>
</evidence>
<dbReference type="AlphaFoldDB" id="A0A4P6X2S7"/>
<protein>
    <recommendedName>
        <fullName evidence="2">Type IV secretion system protein</fullName>
    </recommendedName>
</protein>
<dbReference type="GO" id="GO:0043684">
    <property type="term" value="C:type IV secretion system complex"/>
    <property type="evidence" value="ECO:0007669"/>
    <property type="project" value="UniProtKB-UniRule"/>
</dbReference>
<keyword evidence="2" id="KW-1003">Cell membrane</keyword>
<reference evidence="4 5" key="1">
    <citation type="submission" date="2019-03" db="EMBL/GenBank/DDBJ databases">
        <authorList>
            <person name="Sebastian G."/>
            <person name="Baumann P."/>
            <person name="Ruckert C."/>
            <person name="Kalinowski J."/>
            <person name="Nebel B."/>
            <person name="Takors R."/>
            <person name="Blombach B."/>
        </authorList>
    </citation>
    <scope>NUCLEOTIDE SEQUENCE [LARGE SCALE GENOMIC DNA]</scope>
    <source>
        <strain evidence="4 5">DSM 1084</strain>
    </source>
</reference>
<evidence type="ECO:0000256" key="2">
    <source>
        <dbReference type="RuleBase" id="RU366071"/>
    </source>
</evidence>
<dbReference type="InterPro" id="IPR014155">
    <property type="entry name" value="VirB11"/>
</dbReference>
<dbReference type="Pfam" id="PF00437">
    <property type="entry name" value="T2SSE"/>
    <property type="match status" value="1"/>
</dbReference>
<dbReference type="Proteomes" id="UP000293912">
    <property type="component" value="Chromosome"/>
</dbReference>
<dbReference type="InterPro" id="IPR001482">
    <property type="entry name" value="T2SS/T4SS_dom"/>
</dbReference>
<dbReference type="GO" id="GO:0005886">
    <property type="term" value="C:plasma membrane"/>
    <property type="evidence" value="ECO:0007669"/>
    <property type="project" value="UniProtKB-SubCell"/>
</dbReference>
<keyword evidence="2" id="KW-0997">Cell inner membrane</keyword>
<dbReference type="GO" id="GO:0005524">
    <property type="term" value="F:ATP binding"/>
    <property type="evidence" value="ECO:0007669"/>
    <property type="project" value="UniProtKB-UniRule"/>
</dbReference>
<dbReference type="PANTHER" id="PTHR30486:SF6">
    <property type="entry name" value="TYPE IV PILUS RETRACTATION ATPASE PILT"/>
    <property type="match status" value="1"/>
</dbReference>
<name>A0A4P6X2S7_HYDPS</name>
<proteinExistence type="inferred from homology"/>
<dbReference type="RefSeq" id="WP_226466619.1">
    <property type="nucleotide sequence ID" value="NZ_CP037867.1"/>
</dbReference>
<gene>
    <name evidence="4" type="ORF">HPF_13945</name>
</gene>
<dbReference type="NCBIfam" id="TIGR02788">
    <property type="entry name" value="VirB11"/>
    <property type="match status" value="1"/>
</dbReference>
<accession>A0A4P6X2S7</accession>
<dbReference type="InterPro" id="IPR050921">
    <property type="entry name" value="T4SS_GSP_E_ATPase"/>
</dbReference>
<evidence type="ECO:0000259" key="3">
    <source>
        <dbReference type="Pfam" id="PF00437"/>
    </source>
</evidence>
<comment type="subcellular location">
    <subcellularLocation>
        <location evidence="2">Cell inner membrane</location>
        <topology evidence="2">Peripheral membrane protein</topology>
        <orientation evidence="2">Cytoplasmic side</orientation>
    </subcellularLocation>
</comment>
<dbReference type="KEGG" id="hpse:HPF_13945"/>
<comment type="function">
    <text evidence="2">Part of the Type IV secretion system.</text>
</comment>
<feature type="domain" description="Bacterial type II secretion system protein E" evidence="3">
    <location>
        <begin position="174"/>
        <end position="311"/>
    </location>
</feature>
<comment type="similarity">
    <text evidence="1 2">Belongs to the GSP E family.</text>
</comment>
<keyword evidence="2" id="KW-0472">Membrane</keyword>
<keyword evidence="2" id="KW-0067">ATP-binding</keyword>